<name>A0A921EPC2_9ACTN</name>
<dbReference type="PRINTS" id="PR00036">
    <property type="entry name" value="HTHLACI"/>
</dbReference>
<dbReference type="CDD" id="cd06267">
    <property type="entry name" value="PBP1_LacI_sugar_binding-like"/>
    <property type="match status" value="1"/>
</dbReference>
<dbReference type="Gene3D" id="3.40.50.2300">
    <property type="match status" value="2"/>
</dbReference>
<evidence type="ECO:0000256" key="3">
    <source>
        <dbReference type="ARBA" id="ARBA00023163"/>
    </source>
</evidence>
<dbReference type="Pfam" id="PF00356">
    <property type="entry name" value="LacI"/>
    <property type="match status" value="1"/>
</dbReference>
<gene>
    <name evidence="5" type="ORF">K8V15_08285</name>
</gene>
<evidence type="ECO:0000313" key="5">
    <source>
        <dbReference type="EMBL" id="HJE51959.1"/>
    </source>
</evidence>
<dbReference type="PROSITE" id="PS00356">
    <property type="entry name" value="HTH_LACI_1"/>
    <property type="match status" value="1"/>
</dbReference>
<proteinExistence type="predicted"/>
<keyword evidence="3" id="KW-0804">Transcription</keyword>
<reference evidence="5" key="2">
    <citation type="submission" date="2021-09" db="EMBL/GenBank/DDBJ databases">
        <authorList>
            <person name="Gilroy R."/>
        </authorList>
    </citation>
    <scope>NUCLEOTIDE SEQUENCE</scope>
    <source>
        <strain evidence="5">ChiGjej3B3-7470</strain>
    </source>
</reference>
<dbReference type="PANTHER" id="PTHR30146:SF109">
    <property type="entry name" value="HTH-TYPE TRANSCRIPTIONAL REGULATOR GALS"/>
    <property type="match status" value="1"/>
</dbReference>
<feature type="domain" description="HTH lacI-type" evidence="4">
    <location>
        <begin position="11"/>
        <end position="65"/>
    </location>
</feature>
<comment type="caution">
    <text evidence="5">The sequence shown here is derived from an EMBL/GenBank/DDBJ whole genome shotgun (WGS) entry which is preliminary data.</text>
</comment>
<evidence type="ECO:0000259" key="4">
    <source>
        <dbReference type="PROSITE" id="PS50932"/>
    </source>
</evidence>
<dbReference type="PANTHER" id="PTHR30146">
    <property type="entry name" value="LACI-RELATED TRANSCRIPTIONAL REPRESSOR"/>
    <property type="match status" value="1"/>
</dbReference>
<accession>A0A921EPC2</accession>
<keyword evidence="2" id="KW-0238">DNA-binding</keyword>
<dbReference type="Gene3D" id="1.10.260.40">
    <property type="entry name" value="lambda repressor-like DNA-binding domains"/>
    <property type="match status" value="1"/>
</dbReference>
<evidence type="ECO:0000256" key="1">
    <source>
        <dbReference type="ARBA" id="ARBA00023015"/>
    </source>
</evidence>
<dbReference type="Pfam" id="PF13377">
    <property type="entry name" value="Peripla_BP_3"/>
    <property type="match status" value="1"/>
</dbReference>
<dbReference type="InterPro" id="IPR028082">
    <property type="entry name" value="Peripla_BP_I"/>
</dbReference>
<dbReference type="AlphaFoldDB" id="A0A921EPC2"/>
<protein>
    <submittedName>
        <fullName evidence="5">LacI family transcriptional regulator</fullName>
    </submittedName>
</protein>
<dbReference type="PROSITE" id="PS50932">
    <property type="entry name" value="HTH_LACI_2"/>
    <property type="match status" value="1"/>
</dbReference>
<dbReference type="InterPro" id="IPR046335">
    <property type="entry name" value="LacI/GalR-like_sensor"/>
</dbReference>
<dbReference type="SMART" id="SM00354">
    <property type="entry name" value="HTH_LACI"/>
    <property type="match status" value="1"/>
</dbReference>
<dbReference type="SUPFAM" id="SSF47413">
    <property type="entry name" value="lambda repressor-like DNA-binding domains"/>
    <property type="match status" value="1"/>
</dbReference>
<evidence type="ECO:0000256" key="2">
    <source>
        <dbReference type="ARBA" id="ARBA00023125"/>
    </source>
</evidence>
<organism evidence="5 6">
    <name type="scientific">Tessaracoccus flavescens</name>
    <dbReference type="NCBI Taxonomy" id="399497"/>
    <lineage>
        <taxon>Bacteria</taxon>
        <taxon>Bacillati</taxon>
        <taxon>Actinomycetota</taxon>
        <taxon>Actinomycetes</taxon>
        <taxon>Propionibacteriales</taxon>
        <taxon>Propionibacteriaceae</taxon>
        <taxon>Tessaracoccus</taxon>
    </lineage>
</organism>
<dbReference type="InterPro" id="IPR000843">
    <property type="entry name" value="HTH_LacI"/>
</dbReference>
<dbReference type="GO" id="GO:0000976">
    <property type="term" value="F:transcription cis-regulatory region binding"/>
    <property type="evidence" value="ECO:0007669"/>
    <property type="project" value="TreeGrafter"/>
</dbReference>
<dbReference type="EMBL" id="DYZF01000207">
    <property type="protein sequence ID" value="HJE51959.1"/>
    <property type="molecule type" value="Genomic_DNA"/>
</dbReference>
<dbReference type="CDD" id="cd01392">
    <property type="entry name" value="HTH_LacI"/>
    <property type="match status" value="1"/>
</dbReference>
<dbReference type="InterPro" id="IPR010982">
    <property type="entry name" value="Lambda_DNA-bd_dom_sf"/>
</dbReference>
<sequence length="338" mass="35899">MEHRSAARRRPTIKDVASAAGVSNATVSRYLNGGHWVSPDAAAAVERAVRDTGYATNQTARSLVTGRANSVAFLLSERHDVLFADPTFSMLLQGASKALTARTMTLVLLVAGTPDERATVANYVRSGHVDGVLLISSHEDDPMFGMLIESGIPTVSAGLPLGHEDDISWVSINETDSAITMTNYLLGSGRERVAMIAGPQDTPGGRFRLEGFREAMGERFDPRLVAYGDFSIASGSAAASELLRSGEQFDAIFAASDSMAAGAISALTRAGLRVPEDVAVAGFDDSGLAADHDPPITTMRQPWGEISARMVSLLLDGNPRGRVRSEILNTELVVRRSA</sequence>
<dbReference type="GO" id="GO:0003700">
    <property type="term" value="F:DNA-binding transcription factor activity"/>
    <property type="evidence" value="ECO:0007669"/>
    <property type="project" value="TreeGrafter"/>
</dbReference>
<dbReference type="Proteomes" id="UP000712713">
    <property type="component" value="Unassembled WGS sequence"/>
</dbReference>
<evidence type="ECO:0000313" key="6">
    <source>
        <dbReference type="Proteomes" id="UP000712713"/>
    </source>
</evidence>
<dbReference type="SUPFAM" id="SSF53822">
    <property type="entry name" value="Periplasmic binding protein-like I"/>
    <property type="match status" value="1"/>
</dbReference>
<reference evidence="5" key="1">
    <citation type="journal article" date="2021" name="PeerJ">
        <title>Extensive microbial diversity within the chicken gut microbiome revealed by metagenomics and culture.</title>
        <authorList>
            <person name="Gilroy R."/>
            <person name="Ravi A."/>
            <person name="Getino M."/>
            <person name="Pursley I."/>
            <person name="Horton D.L."/>
            <person name="Alikhan N.F."/>
            <person name="Baker D."/>
            <person name="Gharbi K."/>
            <person name="Hall N."/>
            <person name="Watson M."/>
            <person name="Adriaenssens E.M."/>
            <person name="Foster-Nyarko E."/>
            <person name="Jarju S."/>
            <person name="Secka A."/>
            <person name="Antonio M."/>
            <person name="Oren A."/>
            <person name="Chaudhuri R.R."/>
            <person name="La Ragione R."/>
            <person name="Hildebrand F."/>
            <person name="Pallen M.J."/>
        </authorList>
    </citation>
    <scope>NUCLEOTIDE SEQUENCE</scope>
    <source>
        <strain evidence="5">ChiGjej3B3-7470</strain>
    </source>
</reference>
<keyword evidence="1" id="KW-0805">Transcription regulation</keyword>